<evidence type="ECO:0000256" key="4">
    <source>
        <dbReference type="ARBA" id="ARBA00023136"/>
    </source>
</evidence>
<dbReference type="AlphaFoldDB" id="T0ZD31"/>
<feature type="transmembrane region" description="Helical" evidence="7">
    <location>
        <begin position="302"/>
        <end position="322"/>
    </location>
</feature>
<keyword evidence="3 7" id="KW-1133">Transmembrane helix</keyword>
<feature type="domain" description="Methyl-accepting transducer" evidence="8">
    <location>
        <begin position="395"/>
        <end position="631"/>
    </location>
</feature>
<keyword evidence="5" id="KW-0807">Transducer</keyword>
<evidence type="ECO:0000313" key="10">
    <source>
        <dbReference type="EMBL" id="EQD42132.1"/>
    </source>
</evidence>
<evidence type="ECO:0000259" key="8">
    <source>
        <dbReference type="PROSITE" id="PS50111"/>
    </source>
</evidence>
<evidence type="ECO:0000256" key="2">
    <source>
        <dbReference type="ARBA" id="ARBA00022692"/>
    </source>
</evidence>
<comment type="caution">
    <text evidence="10">The sequence shown here is derived from an EMBL/GenBank/DDBJ whole genome shotgun (WGS) entry which is preliminary data.</text>
</comment>
<dbReference type="PANTHER" id="PTHR32089">
    <property type="entry name" value="METHYL-ACCEPTING CHEMOTAXIS PROTEIN MCPB"/>
    <property type="match status" value="1"/>
</dbReference>
<dbReference type="GO" id="GO:0007165">
    <property type="term" value="P:signal transduction"/>
    <property type="evidence" value="ECO:0007669"/>
    <property type="project" value="UniProtKB-KW"/>
</dbReference>
<dbReference type="PROSITE" id="PS50885">
    <property type="entry name" value="HAMP"/>
    <property type="match status" value="1"/>
</dbReference>
<reference evidence="10" key="1">
    <citation type="submission" date="2013-08" db="EMBL/GenBank/DDBJ databases">
        <authorList>
            <person name="Mendez C."/>
            <person name="Richter M."/>
            <person name="Ferrer M."/>
            <person name="Sanchez J."/>
        </authorList>
    </citation>
    <scope>NUCLEOTIDE SEQUENCE</scope>
</reference>
<dbReference type="PANTHER" id="PTHR32089:SF119">
    <property type="entry name" value="METHYL-ACCEPTING CHEMOTAXIS PROTEIN CTPL"/>
    <property type="match status" value="1"/>
</dbReference>
<dbReference type="InterPro" id="IPR029095">
    <property type="entry name" value="NarX-like_N"/>
</dbReference>
<dbReference type="PROSITE" id="PS50111">
    <property type="entry name" value="CHEMOTAXIS_TRANSDUC_2"/>
    <property type="match status" value="1"/>
</dbReference>
<feature type="transmembrane region" description="Helical" evidence="7">
    <location>
        <begin position="9"/>
        <end position="30"/>
    </location>
</feature>
<dbReference type="InterPro" id="IPR004089">
    <property type="entry name" value="MCPsignal_dom"/>
</dbReference>
<reference evidence="10" key="2">
    <citation type="journal article" date="2014" name="ISME J.">
        <title>Microbial stratification in low pH oxic and suboxic macroscopic growths along an acid mine drainage.</title>
        <authorList>
            <person name="Mendez-Garcia C."/>
            <person name="Mesa V."/>
            <person name="Sprenger R.R."/>
            <person name="Richter M."/>
            <person name="Diez M.S."/>
            <person name="Solano J."/>
            <person name="Bargiela R."/>
            <person name="Golyshina O.V."/>
            <person name="Manteca A."/>
            <person name="Ramos J.L."/>
            <person name="Gallego J.R."/>
            <person name="Llorente I."/>
            <person name="Martins Dos Santos V.A."/>
            <person name="Jensen O.N."/>
            <person name="Pelaez A.I."/>
            <person name="Sanchez J."/>
            <person name="Ferrer M."/>
        </authorList>
    </citation>
    <scope>NUCLEOTIDE SEQUENCE</scope>
</reference>
<protein>
    <submittedName>
        <fullName evidence="10">Type IV pilus biogenesis protein PilJ</fullName>
    </submittedName>
</protein>
<evidence type="ECO:0000256" key="5">
    <source>
        <dbReference type="ARBA" id="ARBA00023224"/>
    </source>
</evidence>
<organism evidence="10">
    <name type="scientific">mine drainage metagenome</name>
    <dbReference type="NCBI Taxonomy" id="410659"/>
    <lineage>
        <taxon>unclassified sequences</taxon>
        <taxon>metagenomes</taxon>
        <taxon>ecological metagenomes</taxon>
    </lineage>
</organism>
<keyword evidence="4 7" id="KW-0472">Membrane</keyword>
<gene>
    <name evidence="10" type="ORF">B1B_14195</name>
</gene>
<feature type="non-terminal residue" evidence="10">
    <location>
        <position position="1"/>
    </location>
</feature>
<proteinExistence type="inferred from homology"/>
<keyword evidence="2 7" id="KW-0812">Transmembrane</keyword>
<name>T0ZD31_9ZZZZ</name>
<evidence type="ECO:0000259" key="9">
    <source>
        <dbReference type="PROSITE" id="PS50885"/>
    </source>
</evidence>
<evidence type="ECO:0000256" key="7">
    <source>
        <dbReference type="SAM" id="Phobius"/>
    </source>
</evidence>
<accession>T0ZD31</accession>
<evidence type="ECO:0000256" key="3">
    <source>
        <dbReference type="ARBA" id="ARBA00022989"/>
    </source>
</evidence>
<comment type="similarity">
    <text evidence="6">Belongs to the methyl-accepting chemotaxis (MCP) protein family.</text>
</comment>
<dbReference type="SMART" id="SM00283">
    <property type="entry name" value="MA"/>
    <property type="match status" value="1"/>
</dbReference>
<dbReference type="CDD" id="cd11386">
    <property type="entry name" value="MCP_signal"/>
    <property type="match status" value="1"/>
</dbReference>
<evidence type="ECO:0000256" key="1">
    <source>
        <dbReference type="ARBA" id="ARBA00004141"/>
    </source>
</evidence>
<feature type="domain" description="HAMP" evidence="9">
    <location>
        <begin position="339"/>
        <end position="390"/>
    </location>
</feature>
<dbReference type="GO" id="GO:0016020">
    <property type="term" value="C:membrane"/>
    <property type="evidence" value="ECO:0007669"/>
    <property type="project" value="UniProtKB-SubCell"/>
</dbReference>
<dbReference type="SUPFAM" id="SSF58104">
    <property type="entry name" value="Methyl-accepting chemotaxis protein (MCP) signaling domain"/>
    <property type="match status" value="1"/>
</dbReference>
<comment type="subcellular location">
    <subcellularLocation>
        <location evidence="1">Membrane</location>
        <topology evidence="1">Multi-pass membrane protein</topology>
    </subcellularLocation>
</comment>
<dbReference type="InterPro" id="IPR003660">
    <property type="entry name" value="HAMP_dom"/>
</dbReference>
<dbReference type="FunFam" id="1.10.287.950:FF:000001">
    <property type="entry name" value="Methyl-accepting chemotaxis sensory transducer"/>
    <property type="match status" value="1"/>
</dbReference>
<dbReference type="Gene3D" id="1.10.287.950">
    <property type="entry name" value="Methyl-accepting chemotaxis protein"/>
    <property type="match status" value="1"/>
</dbReference>
<dbReference type="EMBL" id="AUZY01009381">
    <property type="protein sequence ID" value="EQD42132.1"/>
    <property type="molecule type" value="Genomic_DNA"/>
</dbReference>
<dbReference type="Pfam" id="PF00015">
    <property type="entry name" value="MCPsignal"/>
    <property type="match status" value="1"/>
</dbReference>
<dbReference type="Pfam" id="PF13675">
    <property type="entry name" value="PilJ"/>
    <property type="match status" value="1"/>
</dbReference>
<sequence>IGKERSNTIWIVLLLLSIALAVIDFGWLTLNSKHERDAANLTTQIQVLSQSTAKFALESASGNLDSFKELDATRATLDSLIRKLKNGDPDTGMPGYGNASAGVGPAITALDKSWAQLDGDLTKILRNKELVLDSKQQTDAFTREVPVLDSRMDQVASIVKQGGGSANQTYTVVNQMLLGDRMIRRALEVQTGGEDAQTAADGLARDAQLYGAVLSGLIQGNSEVGVSALPQPAARNILETVNKGWQGVSDPLNKLLAAAPTLVEVKQAANQASVDSQSVLLRASDVSTRLDKLPLQRPFPNVWLGALGAAGAILFALLLVFAQSRAQKQRLAASGELNQRNQEAILRLLDEMGSLAEGDLTVRATVTEDITGAIADSVNFAVEALRSLVSTINETAVQVSAAAQETQATATHLAEAAEHQAQQITSASAAINEMAVSIDEVSKNSSESVEVALRSVQIAGKGAAVVRQTIAGMDAIRDQIQETSKRIKRLGESSQEIGSIVELINDIAEQTNILALNAAIQAASAGEAGRGFAVVADEVQRLAERSATATKRIETLVQAIQSDTNEAVNSMEQTTAEVVTGARRAEDAGAALGEIEKVSNDLADLIQNISEAARQQSAAATNISSTMNVIQEITSQTSTAPVRPPSRSAIWRRWRRICAVRSPTSSCRAERENHSPWPSRSTPTMPHSPSPAWTRWCSCAGWHCSSSAPAWWWRRSANRFWSARCVRACAKWVTATSVTTSSTSARRARARWNGPRWSIA</sequence>
<evidence type="ECO:0000256" key="6">
    <source>
        <dbReference type="ARBA" id="ARBA00029447"/>
    </source>
</evidence>